<dbReference type="OrthoDB" id="49494at2759"/>
<evidence type="ECO:0000256" key="2">
    <source>
        <dbReference type="SAM" id="SignalP"/>
    </source>
</evidence>
<comment type="caution">
    <text evidence="3">The sequence shown here is derived from an EMBL/GenBank/DDBJ whole genome shotgun (WGS) entry which is preliminary data.</text>
</comment>
<dbReference type="Proteomes" id="UP001153069">
    <property type="component" value="Unassembled WGS sequence"/>
</dbReference>
<feature type="chain" id="PRO_5040409291" evidence="2">
    <location>
        <begin position="23"/>
        <end position="2960"/>
    </location>
</feature>
<keyword evidence="4" id="KW-1185">Reference proteome</keyword>
<feature type="compositionally biased region" description="Basic and acidic residues" evidence="1">
    <location>
        <begin position="74"/>
        <end position="90"/>
    </location>
</feature>
<protein>
    <submittedName>
        <fullName evidence="3">CHU large protein</fullName>
    </submittedName>
</protein>
<evidence type="ECO:0000313" key="4">
    <source>
        <dbReference type="Proteomes" id="UP001153069"/>
    </source>
</evidence>
<accession>A0A9N8HBI2</accession>
<feature type="signal peptide" evidence="2">
    <location>
        <begin position="1"/>
        <end position="22"/>
    </location>
</feature>
<reference evidence="3" key="1">
    <citation type="submission" date="2020-06" db="EMBL/GenBank/DDBJ databases">
        <authorList>
            <consortium name="Plant Systems Biology data submission"/>
        </authorList>
    </citation>
    <scope>NUCLEOTIDE SEQUENCE</scope>
    <source>
        <strain evidence="3">D6</strain>
    </source>
</reference>
<proteinExistence type="predicted"/>
<evidence type="ECO:0000313" key="3">
    <source>
        <dbReference type="EMBL" id="CAB9506305.1"/>
    </source>
</evidence>
<keyword evidence="2" id="KW-0732">Signal</keyword>
<feature type="compositionally biased region" description="Acidic residues" evidence="1">
    <location>
        <begin position="145"/>
        <end position="157"/>
    </location>
</feature>
<gene>
    <name evidence="3" type="ORF">SEMRO_262_G102030.1</name>
</gene>
<dbReference type="EMBL" id="CAICTM010000261">
    <property type="protein sequence ID" value="CAB9506305.1"/>
    <property type="molecule type" value="Genomic_DNA"/>
</dbReference>
<name>A0A9N8HBI2_9STRA</name>
<organism evidence="3 4">
    <name type="scientific">Seminavis robusta</name>
    <dbReference type="NCBI Taxonomy" id="568900"/>
    <lineage>
        <taxon>Eukaryota</taxon>
        <taxon>Sar</taxon>
        <taxon>Stramenopiles</taxon>
        <taxon>Ochrophyta</taxon>
        <taxon>Bacillariophyta</taxon>
        <taxon>Bacillariophyceae</taxon>
        <taxon>Bacillariophycidae</taxon>
        <taxon>Naviculales</taxon>
        <taxon>Naviculaceae</taxon>
        <taxon>Seminavis</taxon>
    </lineage>
</organism>
<evidence type="ECO:0000256" key="1">
    <source>
        <dbReference type="SAM" id="MobiDB-lite"/>
    </source>
</evidence>
<sequence length="2960" mass="311376">MRLSFNLIVTLGVISLLKGAFAEKQHVEEAAKRQHLKSKPHKYEIFFRPKPEKSPLEAVLPPKVKPLAGGKPLPAKEENTKPKKIEKEAGTKTNNRTGPRSKIGLWNPRTGEGLLPPPPTDDEGDDDAPTLPDSLGPPSDHESPDEPEPDNEFEDSADMTGVPEETFVPTFSPTPGLDVPTLFPLGTLAPVGSDACDAAVMIDVGDTLVGTTEGAPEANLLDCGTLFGGYIAPALFYSFTGTGDGVTISFSASFDIFMHVYSGQDCDSLTCVTGGGGTFYVESDGLTQSSRGSLTFASEEDVTYFVVPHQYFDDGGEFEFTVSSGGELPQNGQCPDAIEIESGETVEGTTSFGLISSEDPCDVFPSAPGLWYSIQGTGETVALAVTADFDSQISLFSSTSSSCNDLDCVASNDDLFQDLFGVDVLIDSGLVETLELGEAYFILVDGWSTSAGNFSLIVQTVTEFVPDNDDCTNAESLELGETVSSSLLLATRVPDLPYCGPGTNASVPGVFYTVEGTGSLMRASSNQLASVYTGDCDSLVCYQESGDFSFAPITLFDTDVGEQYLIYVYGPRGDFNITVEELEAPSNDFCEDAATLEINGPRVAGDTAASTSEVGLEVCGGSGLGSVGALWYRFTGNGGKLRLGVDANFDSQLLLYSGSCEGLGCLDGNDDSAVLGYQSSLDIDSVAGEEYFALVHGYFSSSGSFEIELIELETADNDECEDAVLLEIDGDPVLGDTSLSTSETGSGLEVCGGAGLGSVGGLWYTFVGNGERLLLGVNASFDSQLLLYTGSCEDLECLDGNDDTSLPGLQSALEFDSVQGEIYQVLVHGYFSSAGEFEISLTEIVPPDNDECEDALQLEIDGPRISGDTSRSIAEDSDLEVCGGAGLGSVGGLWYTFEGNGERLRLGVDASYDSQLVLYTGSCADLECLAGNDDTSIPGYNSALEFDSVNGQVYFALVHGYFSAAGFFELELIQLVPPDNDECEDAVSLEIGGPAVAGDTSSSNSEADTGLEACGDGPGLGSGGTWYTFTGNGLRLLLGVVASFDSQLALYSGSSCNQLECIDNNDDTPDPTYQSALFFDSIEGETYYALVHGYFSSTGSYEIDLTQLTPDVIADNNECDQAVPLEVGEAVEGDTSQSLEETGIPTCGDGNTLGNSGLWYSFEGTGDRLLVGVRTITSSYDSQMLLYSGDCDRLFCLDSNQNSFVADYDSAVILDSAVGVTYYVLVHGVFTSTGVFEIELTELEALDNDDCDGAALLDINGPPVPGNTADSLSEFGLEACGSGPGLGFGGLWYTFQGDGSRLVLGVNASFDSQLLLYSGGCDDLECLDNNDDNFAYDEYQSALEFDSEEGQVYFALVHGYFSAAGSFEIELSQIMALDNDDCEGATELLVNGPPVAGNTANSGREMLAEVCGGVSSLGAGGLWFTFEGDGSTLLLGVDADFDSQLLLYNGISCDFLACLDGSDDAFLYPEYQSALEIDSISGITYFALVMGYSSNTGTFEIELTSASSPPVDDDIDDDIAAPPTPSPSLGAFPSNQDCGDSIALEIDGTPVAGDTTGTGMEFGLDICGAVSQLGAGSAWYTFEGDGSTLLLGVDAEFDSQLLLYTGSCLRLQCVDGNDDNFLYSQFQSALEFESVNGETYWALVVGYSSTSEGEFEIALATVSTVDDDIPAVTPAPVGGCDEAQLIEIGDAPIAGDTTGTPMESGLDTCGGVASLGAGSAWYTFVGDGTTLLVGVDARFDSQLLVYSGSCQRLICEDGNDDNFSYAEFQSALELESQLGEQYWILIHGFSSTSEGEFELAVSQLSVPDDDIPPPPAPTQAIDDDITPTPVPTLPALDDDLLVTAAPTQGADDDFVATAAPGGDGCEGAIMVELDGTPTPGDTTGTDMEDGLETCGGVSRLGAGSTWFTFEGDGSTVLLGVDADWDSQLLVYSGSCDDLLCVDGNDDNFAYDFQSALELETTPGTTYFSLVHGFSSSSSGPFEFVVSQLAPPPGNFTNSSVPSDSCDAAPEISIDGPAVSGDTSGIPVDEELEICGSVSSLGTDGGVWGGTFVGDGSTLLIGVSASWDSQLLVYSGSCDDLMCEASNDDNFAFSQYQSAINEFETEPGVEYYVYVTGFRSATGEFELEVSQLSPPTGGATTAPTSDDPSESACELATPLTFGNTTTGTTVGVPFTRTGVYCDGFGPSLYNASTVVYSITGNGGGVVVAINSTIDFVASIVSGPDCDNRTCVTGGLPNVEFDDVTGDFESASGTYQFQADLGENYFISIGGFPGDAGEFEITVQDGFDVPANAQCEDAIAVESMESVNGTTVFGSFLQDDPCIMFRSSPGVWYTIEGRNKTLLFGLTADFDTRISLFAGDDCGALTCMAFNDDLNEDLGLGFIVESGVVETLQDGVTYHILVDGWSDRRGNFNLFVEPIDLVDNDVCTGAQAIEIATVVSGNSIAASRDEGLPFCGSGSNESDIGVFYTLEGTGSLMQVSFADSVAHPVSVYSGDCDDLACVASSDRSFGSSAALFQSELGESYLLYVHGDSGFSFNLTVEETERPANDACENATILFIDGAPIAGDTSTSIAEDGLELCGESFSIGQLGGVWYSFVGNGASLLLGANASFDVQLLLYTGSCDDLTCLDGNDDDFRYSALGYNSVLEIESILGETYLVLVHGFGFSAGAFEIQLREIVPPENDCRNAITLEVGDVVEGTTLFVDEEEQVPDYDCGLSYSRNTTTPGVWYSVVGNGGSMSAELIAPFFASQITVFQGDDCDTLACVDGDTRFGGGMVLWDSIEGQNYYVYVFGDTGGEFGDFELSVNDATRPPNDDCDEAIGLDIGDMVTGSTKYSEFSDFEDCGVGFNFTERQLWYTVSGSSLPTGMIEKYSKQGGSFSFFANMTMFSTDHAVFVYAGESCDILTCVGNSSSFTTFGSNDPGAYVEWPADPTKEYFLAVIDLNSFSIAGLDFALELGAFGVL</sequence>
<feature type="region of interest" description="Disordered" evidence="1">
    <location>
        <begin position="48"/>
        <end position="158"/>
    </location>
</feature>